<dbReference type="Pfam" id="PF13639">
    <property type="entry name" value="zf-RING_2"/>
    <property type="match status" value="1"/>
</dbReference>
<gene>
    <name evidence="17" type="ORF">M6B38_231360</name>
</gene>
<dbReference type="PANTHER" id="PTHR46913:SF21">
    <property type="entry name" value="RING-TYPE E3 UBIQUITIN TRANSFERASE"/>
    <property type="match status" value="1"/>
</dbReference>
<dbReference type="GO" id="GO:0061630">
    <property type="term" value="F:ubiquitin protein ligase activity"/>
    <property type="evidence" value="ECO:0007669"/>
    <property type="project" value="UniProtKB-EC"/>
</dbReference>
<evidence type="ECO:0000256" key="1">
    <source>
        <dbReference type="ARBA" id="ARBA00000900"/>
    </source>
</evidence>
<feature type="compositionally biased region" description="Pro residues" evidence="14">
    <location>
        <begin position="240"/>
        <end position="251"/>
    </location>
</feature>
<dbReference type="SUPFAM" id="SSF57850">
    <property type="entry name" value="RING/U-box"/>
    <property type="match status" value="1"/>
</dbReference>
<evidence type="ECO:0000313" key="17">
    <source>
        <dbReference type="EMBL" id="KAJ6794206.1"/>
    </source>
</evidence>
<dbReference type="InterPro" id="IPR044600">
    <property type="entry name" value="ATL1/ATL16-like"/>
</dbReference>
<comment type="catalytic activity">
    <reaction evidence="1">
        <text>S-ubiquitinyl-[E2 ubiquitin-conjugating enzyme]-L-cysteine + [acceptor protein]-L-lysine = [E2 ubiquitin-conjugating enzyme]-L-cysteine + N(6)-ubiquitinyl-[acceptor protein]-L-lysine.</text>
        <dbReference type="EC" id="2.3.2.27"/>
    </reaction>
</comment>
<dbReference type="AlphaFoldDB" id="A0AAX6DR58"/>
<dbReference type="FunFam" id="3.30.40.10:FF:000187">
    <property type="entry name" value="E3 ubiquitin-protein ligase ATL6"/>
    <property type="match status" value="1"/>
</dbReference>
<dbReference type="Proteomes" id="UP001140949">
    <property type="component" value="Unassembled WGS sequence"/>
</dbReference>
<evidence type="ECO:0000313" key="18">
    <source>
        <dbReference type="Proteomes" id="UP001140949"/>
    </source>
</evidence>
<feature type="transmembrane region" description="Helical" evidence="15">
    <location>
        <begin position="25"/>
        <end position="51"/>
    </location>
</feature>
<keyword evidence="12 15" id="KW-0472">Membrane</keyword>
<comment type="pathway">
    <text evidence="3">Protein modification; protein ubiquitination.</text>
</comment>
<comment type="caution">
    <text evidence="17">The sequence shown here is derived from an EMBL/GenBank/DDBJ whole genome shotgun (WGS) entry which is preliminary data.</text>
</comment>
<dbReference type="InterPro" id="IPR001841">
    <property type="entry name" value="Znf_RING"/>
</dbReference>
<dbReference type="GO" id="GO:0016020">
    <property type="term" value="C:membrane"/>
    <property type="evidence" value="ECO:0007669"/>
    <property type="project" value="UniProtKB-SubCell"/>
</dbReference>
<protein>
    <recommendedName>
        <fullName evidence="4">RING-type E3 ubiquitin transferase</fullName>
        <ecNumber evidence="4">2.3.2.27</ecNumber>
    </recommendedName>
</protein>
<evidence type="ECO:0000256" key="9">
    <source>
        <dbReference type="ARBA" id="ARBA00022786"/>
    </source>
</evidence>
<evidence type="ECO:0000256" key="13">
    <source>
        <dbReference type="PROSITE-ProRule" id="PRU00175"/>
    </source>
</evidence>
<proteinExistence type="predicted"/>
<organism evidence="17 18">
    <name type="scientific">Iris pallida</name>
    <name type="common">Sweet iris</name>
    <dbReference type="NCBI Taxonomy" id="29817"/>
    <lineage>
        <taxon>Eukaryota</taxon>
        <taxon>Viridiplantae</taxon>
        <taxon>Streptophyta</taxon>
        <taxon>Embryophyta</taxon>
        <taxon>Tracheophyta</taxon>
        <taxon>Spermatophyta</taxon>
        <taxon>Magnoliopsida</taxon>
        <taxon>Liliopsida</taxon>
        <taxon>Asparagales</taxon>
        <taxon>Iridaceae</taxon>
        <taxon>Iridoideae</taxon>
        <taxon>Irideae</taxon>
        <taxon>Iris</taxon>
    </lineage>
</organism>
<reference evidence="17" key="1">
    <citation type="journal article" date="2023" name="GigaByte">
        <title>Genome assembly of the bearded iris, Iris pallida Lam.</title>
        <authorList>
            <person name="Bruccoleri R.E."/>
            <person name="Oakeley E.J."/>
            <person name="Faust A.M.E."/>
            <person name="Altorfer M."/>
            <person name="Dessus-Babus S."/>
            <person name="Burckhardt D."/>
            <person name="Oertli M."/>
            <person name="Naumann U."/>
            <person name="Petersen F."/>
            <person name="Wong J."/>
        </authorList>
    </citation>
    <scope>NUCLEOTIDE SEQUENCE</scope>
    <source>
        <strain evidence="17">GSM-AAB239-AS_SAM_17_03QT</strain>
    </source>
</reference>
<evidence type="ECO:0000256" key="2">
    <source>
        <dbReference type="ARBA" id="ARBA00004167"/>
    </source>
</evidence>
<keyword evidence="5" id="KW-0808">Transferase</keyword>
<keyword evidence="7" id="KW-0479">Metal-binding</keyword>
<keyword evidence="10" id="KW-0862">Zinc</keyword>
<dbReference type="PANTHER" id="PTHR46913">
    <property type="entry name" value="RING-H2 FINGER PROTEIN ATL16"/>
    <property type="match status" value="1"/>
</dbReference>
<keyword evidence="8 13" id="KW-0863">Zinc-finger</keyword>
<dbReference type="SMART" id="SM00184">
    <property type="entry name" value="RING"/>
    <property type="match status" value="1"/>
</dbReference>
<dbReference type="GO" id="GO:0016567">
    <property type="term" value="P:protein ubiquitination"/>
    <property type="evidence" value="ECO:0007669"/>
    <property type="project" value="InterPro"/>
</dbReference>
<evidence type="ECO:0000256" key="7">
    <source>
        <dbReference type="ARBA" id="ARBA00022723"/>
    </source>
</evidence>
<dbReference type="Gene3D" id="3.30.40.10">
    <property type="entry name" value="Zinc/RING finger domain, C3HC4 (zinc finger)"/>
    <property type="match status" value="1"/>
</dbReference>
<evidence type="ECO:0000256" key="8">
    <source>
        <dbReference type="ARBA" id="ARBA00022771"/>
    </source>
</evidence>
<evidence type="ECO:0000259" key="16">
    <source>
        <dbReference type="PROSITE" id="PS50089"/>
    </source>
</evidence>
<dbReference type="PROSITE" id="PS50089">
    <property type="entry name" value="ZF_RING_2"/>
    <property type="match status" value="1"/>
</dbReference>
<dbReference type="CDD" id="cd16461">
    <property type="entry name" value="RING-H2_EL5-like"/>
    <property type="match status" value="1"/>
</dbReference>
<keyword evidence="6 15" id="KW-0812">Transmembrane</keyword>
<feature type="domain" description="RING-type" evidence="16">
    <location>
        <begin position="114"/>
        <end position="156"/>
    </location>
</feature>
<evidence type="ECO:0000256" key="11">
    <source>
        <dbReference type="ARBA" id="ARBA00022989"/>
    </source>
</evidence>
<sequence>MDQNTGGAPTTTVSAPRGYVLSGKLMLSGSVVLFGIVMFILLLHLYVRWHVRRRHDRRRRRRRNRLVFAASAEEEDRSRSAPRGLDREVLNSLATETFSGRGGDDVEAQDAVECAVCLNEFDEGEKVRVLPRCGHRFHVGCIDMWFCSHSTCPLCRQAVEAVRSPAPPVESARDSAVLELAVPDPGPRIGEVRIEIPEEAGSSSGTGVVPVKLPGHRRMSSIRRFFIGDVRVESTDRASSPPPPPPPATAQ</sequence>
<dbReference type="GO" id="GO:0008270">
    <property type="term" value="F:zinc ion binding"/>
    <property type="evidence" value="ECO:0007669"/>
    <property type="project" value="UniProtKB-KW"/>
</dbReference>
<evidence type="ECO:0000256" key="14">
    <source>
        <dbReference type="SAM" id="MobiDB-lite"/>
    </source>
</evidence>
<dbReference type="EC" id="2.3.2.27" evidence="4"/>
<reference evidence="17" key="2">
    <citation type="submission" date="2023-04" db="EMBL/GenBank/DDBJ databases">
        <authorList>
            <person name="Bruccoleri R.E."/>
            <person name="Oakeley E.J."/>
            <person name="Faust A.-M."/>
            <person name="Dessus-Babus S."/>
            <person name="Altorfer M."/>
            <person name="Burckhardt D."/>
            <person name="Oertli M."/>
            <person name="Naumann U."/>
            <person name="Petersen F."/>
            <person name="Wong J."/>
        </authorList>
    </citation>
    <scope>NUCLEOTIDE SEQUENCE</scope>
    <source>
        <strain evidence="17">GSM-AAB239-AS_SAM_17_03QT</strain>
        <tissue evidence="17">Leaf</tissue>
    </source>
</reference>
<feature type="region of interest" description="Disordered" evidence="14">
    <location>
        <begin position="232"/>
        <end position="251"/>
    </location>
</feature>
<keyword evidence="11 15" id="KW-1133">Transmembrane helix</keyword>
<dbReference type="InterPro" id="IPR013083">
    <property type="entry name" value="Znf_RING/FYVE/PHD"/>
</dbReference>
<evidence type="ECO:0000256" key="15">
    <source>
        <dbReference type="SAM" id="Phobius"/>
    </source>
</evidence>
<keyword evidence="9" id="KW-0833">Ubl conjugation pathway</keyword>
<keyword evidence="18" id="KW-1185">Reference proteome</keyword>
<evidence type="ECO:0000256" key="4">
    <source>
        <dbReference type="ARBA" id="ARBA00012483"/>
    </source>
</evidence>
<dbReference type="SMART" id="SM01197">
    <property type="entry name" value="FANCL_C"/>
    <property type="match status" value="1"/>
</dbReference>
<evidence type="ECO:0000256" key="6">
    <source>
        <dbReference type="ARBA" id="ARBA00022692"/>
    </source>
</evidence>
<dbReference type="EMBL" id="JANAVB010042420">
    <property type="protein sequence ID" value="KAJ6794206.1"/>
    <property type="molecule type" value="Genomic_DNA"/>
</dbReference>
<evidence type="ECO:0000256" key="5">
    <source>
        <dbReference type="ARBA" id="ARBA00022679"/>
    </source>
</evidence>
<accession>A0AAX6DR58</accession>
<comment type="subcellular location">
    <subcellularLocation>
        <location evidence="2">Membrane</location>
        <topology evidence="2">Single-pass membrane protein</topology>
    </subcellularLocation>
</comment>
<evidence type="ECO:0000256" key="3">
    <source>
        <dbReference type="ARBA" id="ARBA00004906"/>
    </source>
</evidence>
<name>A0AAX6DR58_IRIPA</name>
<evidence type="ECO:0000256" key="10">
    <source>
        <dbReference type="ARBA" id="ARBA00022833"/>
    </source>
</evidence>
<evidence type="ECO:0000256" key="12">
    <source>
        <dbReference type="ARBA" id="ARBA00023136"/>
    </source>
</evidence>